<accession>A0A1F7U766</accession>
<keyword evidence="1" id="KW-1133">Transmembrane helix</keyword>
<comment type="caution">
    <text evidence="2">The sequence shown here is derived from an EMBL/GenBank/DDBJ whole genome shotgun (WGS) entry which is preliminary data.</text>
</comment>
<dbReference type="EMBL" id="MGEA01000035">
    <property type="protein sequence ID" value="OGL74092.1"/>
    <property type="molecule type" value="Genomic_DNA"/>
</dbReference>
<protein>
    <submittedName>
        <fullName evidence="2">Uncharacterized protein</fullName>
    </submittedName>
</protein>
<feature type="transmembrane region" description="Helical" evidence="1">
    <location>
        <begin position="43"/>
        <end position="64"/>
    </location>
</feature>
<gene>
    <name evidence="2" type="ORF">A3C96_04190</name>
</gene>
<organism evidence="2 3">
    <name type="scientific">Candidatus Uhrbacteria bacterium RIFCSPHIGHO2_02_FULL_60_10</name>
    <dbReference type="NCBI Taxonomy" id="1802392"/>
    <lineage>
        <taxon>Bacteria</taxon>
        <taxon>Candidatus Uhriibacteriota</taxon>
    </lineage>
</organism>
<name>A0A1F7U766_9BACT</name>
<evidence type="ECO:0000256" key="1">
    <source>
        <dbReference type="SAM" id="Phobius"/>
    </source>
</evidence>
<evidence type="ECO:0000313" key="2">
    <source>
        <dbReference type="EMBL" id="OGL74092.1"/>
    </source>
</evidence>
<dbReference type="AlphaFoldDB" id="A0A1F7U766"/>
<keyword evidence="1" id="KW-0812">Transmembrane</keyword>
<sequence length="76" mass="8328">METNTSLEGKIEALAAAVKSQSEQLDRIQAGVDKARRFFQWSFIVTVATVLLPLVAIALMWPFLTQMVSGFTAGLL</sequence>
<evidence type="ECO:0000313" key="3">
    <source>
        <dbReference type="Proteomes" id="UP000177088"/>
    </source>
</evidence>
<dbReference type="Proteomes" id="UP000177088">
    <property type="component" value="Unassembled WGS sequence"/>
</dbReference>
<keyword evidence="1" id="KW-0472">Membrane</keyword>
<reference evidence="2 3" key="1">
    <citation type="journal article" date="2016" name="Nat. Commun.">
        <title>Thousands of microbial genomes shed light on interconnected biogeochemical processes in an aquifer system.</title>
        <authorList>
            <person name="Anantharaman K."/>
            <person name="Brown C.T."/>
            <person name="Hug L.A."/>
            <person name="Sharon I."/>
            <person name="Castelle C.J."/>
            <person name="Probst A.J."/>
            <person name="Thomas B.C."/>
            <person name="Singh A."/>
            <person name="Wilkins M.J."/>
            <person name="Karaoz U."/>
            <person name="Brodie E.L."/>
            <person name="Williams K.H."/>
            <person name="Hubbard S.S."/>
            <person name="Banfield J.F."/>
        </authorList>
    </citation>
    <scope>NUCLEOTIDE SEQUENCE [LARGE SCALE GENOMIC DNA]</scope>
</reference>
<proteinExistence type="predicted"/>